<evidence type="ECO:0000256" key="7">
    <source>
        <dbReference type="ARBA" id="ARBA00022989"/>
    </source>
</evidence>
<evidence type="ECO:0000256" key="10">
    <source>
        <dbReference type="SAM" id="Phobius"/>
    </source>
</evidence>
<gene>
    <name evidence="12" type="ORF">MTR62_16030</name>
</gene>
<keyword evidence="4" id="KW-1003">Cell membrane</keyword>
<proteinExistence type="inferred from homology"/>
<evidence type="ECO:0000313" key="12">
    <source>
        <dbReference type="EMBL" id="MCJ2184188.1"/>
    </source>
</evidence>
<comment type="subcellular location">
    <subcellularLocation>
        <location evidence="1">Cell membrane</location>
        <topology evidence="1">Multi-pass membrane protein</topology>
    </subcellularLocation>
</comment>
<evidence type="ECO:0000259" key="11">
    <source>
        <dbReference type="Pfam" id="PF01061"/>
    </source>
</evidence>
<evidence type="ECO:0000313" key="13">
    <source>
        <dbReference type="Proteomes" id="UP001162881"/>
    </source>
</evidence>
<dbReference type="Proteomes" id="UP001162881">
    <property type="component" value="Unassembled WGS sequence"/>
</dbReference>
<feature type="transmembrane region" description="Helical" evidence="10">
    <location>
        <begin position="67"/>
        <end position="89"/>
    </location>
</feature>
<dbReference type="Pfam" id="PF01061">
    <property type="entry name" value="ABC2_membrane"/>
    <property type="match status" value="1"/>
</dbReference>
<evidence type="ECO:0000256" key="1">
    <source>
        <dbReference type="ARBA" id="ARBA00004651"/>
    </source>
</evidence>
<reference evidence="12" key="1">
    <citation type="submission" date="2022-03" db="EMBL/GenBank/DDBJ databases">
        <title>Identification of a novel bacterium isolated from mangrove sediments.</title>
        <authorList>
            <person name="Pan X."/>
        </authorList>
    </citation>
    <scope>NUCLEOTIDE SEQUENCE</scope>
    <source>
        <strain evidence="12">B1949</strain>
    </source>
</reference>
<feature type="domain" description="ABC-2 type transporter transmembrane" evidence="11">
    <location>
        <begin position="21"/>
        <end position="227"/>
    </location>
</feature>
<dbReference type="InterPro" id="IPR013525">
    <property type="entry name" value="ABC2_TM"/>
</dbReference>
<keyword evidence="6 10" id="KW-0812">Transmembrane</keyword>
<dbReference type="PRINTS" id="PR00164">
    <property type="entry name" value="ABC2TRNSPORT"/>
</dbReference>
<keyword evidence="5" id="KW-0762">Sugar transport</keyword>
<accession>A0ABT0BH72</accession>
<name>A0ABT0BH72_9SPHN</name>
<feature type="transmembrane region" description="Helical" evidence="10">
    <location>
        <begin position="148"/>
        <end position="170"/>
    </location>
</feature>
<evidence type="ECO:0000256" key="6">
    <source>
        <dbReference type="ARBA" id="ARBA00022692"/>
    </source>
</evidence>
<dbReference type="PANTHER" id="PTHR30413">
    <property type="entry name" value="INNER MEMBRANE TRANSPORT PERMEASE"/>
    <property type="match status" value="1"/>
</dbReference>
<feature type="transmembrane region" description="Helical" evidence="10">
    <location>
        <begin position="182"/>
        <end position="203"/>
    </location>
</feature>
<evidence type="ECO:0000256" key="3">
    <source>
        <dbReference type="ARBA" id="ARBA00022448"/>
    </source>
</evidence>
<evidence type="ECO:0000256" key="9">
    <source>
        <dbReference type="ARBA" id="ARBA00023136"/>
    </source>
</evidence>
<evidence type="ECO:0000256" key="4">
    <source>
        <dbReference type="ARBA" id="ARBA00022475"/>
    </source>
</evidence>
<comment type="similarity">
    <text evidence="2">Belongs to the ABC-2 integral membrane protein family.</text>
</comment>
<sequence length="266" mass="30537">MAERFTWSRLAAGWRVQSRVLHALMIRELTTRFGRENIGFLWMMFEPLLFAGLVSISYRLIHGPSEHGMEIAAFVVSGYIPITLFRHCVGRAVMVFQANGALMYHRQIKILDFVLVRFLIEFLGGMMAYVFIGTILMIAGVFPVPANIGQFLVGWFLYGWVAFGTALVIAPLSEMSEVWEKFIPVTTYMMLPVSGLFTMEAWLTPTMRYYLMWSPFVNAMELMRGGIWGDEIVIYYNIWNPIVIAMALTLTGLIMCRRIRRTLTVE</sequence>
<protein>
    <submittedName>
        <fullName evidence="12">ABC transporter permease</fullName>
    </submittedName>
</protein>
<feature type="transmembrane region" description="Helical" evidence="10">
    <location>
        <begin position="40"/>
        <end position="61"/>
    </location>
</feature>
<organism evidence="12 13">
    <name type="scientific">Novosphingobium organovorum</name>
    <dbReference type="NCBI Taxonomy" id="2930092"/>
    <lineage>
        <taxon>Bacteria</taxon>
        <taxon>Pseudomonadati</taxon>
        <taxon>Pseudomonadota</taxon>
        <taxon>Alphaproteobacteria</taxon>
        <taxon>Sphingomonadales</taxon>
        <taxon>Sphingomonadaceae</taxon>
        <taxon>Novosphingobium</taxon>
    </lineage>
</organism>
<keyword evidence="7 10" id="KW-1133">Transmembrane helix</keyword>
<keyword evidence="3" id="KW-0813">Transport</keyword>
<dbReference type="RefSeq" id="WP_244022773.1">
    <property type="nucleotide sequence ID" value="NZ_JALHLF010000082.1"/>
</dbReference>
<keyword evidence="9 10" id="KW-0472">Membrane</keyword>
<keyword evidence="8" id="KW-0625">Polysaccharide transport</keyword>
<feature type="transmembrane region" description="Helical" evidence="10">
    <location>
        <begin position="238"/>
        <end position="256"/>
    </location>
</feature>
<comment type="caution">
    <text evidence="12">The sequence shown here is derived from an EMBL/GenBank/DDBJ whole genome shotgun (WGS) entry which is preliminary data.</text>
</comment>
<keyword evidence="13" id="KW-1185">Reference proteome</keyword>
<dbReference type="InterPro" id="IPR000412">
    <property type="entry name" value="ABC_2_transport"/>
</dbReference>
<evidence type="ECO:0000256" key="2">
    <source>
        <dbReference type="ARBA" id="ARBA00007783"/>
    </source>
</evidence>
<dbReference type="EMBL" id="JALHLF010000082">
    <property type="protein sequence ID" value="MCJ2184188.1"/>
    <property type="molecule type" value="Genomic_DNA"/>
</dbReference>
<feature type="transmembrane region" description="Helical" evidence="10">
    <location>
        <begin position="110"/>
        <end position="142"/>
    </location>
</feature>
<evidence type="ECO:0000256" key="8">
    <source>
        <dbReference type="ARBA" id="ARBA00023047"/>
    </source>
</evidence>
<dbReference type="PANTHER" id="PTHR30413:SF10">
    <property type="entry name" value="CAPSULE POLYSACCHARIDE EXPORT INNER-MEMBRANE PROTEIN CTRC"/>
    <property type="match status" value="1"/>
</dbReference>
<evidence type="ECO:0000256" key="5">
    <source>
        <dbReference type="ARBA" id="ARBA00022597"/>
    </source>
</evidence>